<feature type="transmembrane region" description="Helical" evidence="6">
    <location>
        <begin position="330"/>
        <end position="351"/>
    </location>
</feature>
<feature type="transmembrane region" description="Helical" evidence="6">
    <location>
        <begin position="89"/>
        <end position="108"/>
    </location>
</feature>
<gene>
    <name evidence="7" type="ORF">JZM60_02285</name>
</gene>
<feature type="transmembrane region" description="Helical" evidence="6">
    <location>
        <begin position="144"/>
        <end position="162"/>
    </location>
</feature>
<feature type="transmembrane region" description="Helical" evidence="6">
    <location>
        <begin position="174"/>
        <end position="193"/>
    </location>
</feature>
<evidence type="ECO:0000256" key="3">
    <source>
        <dbReference type="ARBA" id="ARBA00022692"/>
    </source>
</evidence>
<protein>
    <submittedName>
        <fullName evidence="7">Oligosaccharide flippase family protein</fullName>
    </submittedName>
</protein>
<keyword evidence="8" id="KW-1185">Reference proteome</keyword>
<feature type="transmembrane region" description="Helical" evidence="6">
    <location>
        <begin position="417"/>
        <end position="435"/>
    </location>
</feature>
<accession>A0ABX7Q3V8</accession>
<dbReference type="InterPro" id="IPR050833">
    <property type="entry name" value="Poly_Biosynth_Transport"/>
</dbReference>
<evidence type="ECO:0000256" key="4">
    <source>
        <dbReference type="ARBA" id="ARBA00022989"/>
    </source>
</evidence>
<comment type="subcellular location">
    <subcellularLocation>
        <location evidence="1">Cell membrane</location>
        <topology evidence="1">Multi-pass membrane protein</topology>
    </subcellularLocation>
</comment>
<dbReference type="PANTHER" id="PTHR30250:SF31">
    <property type="entry name" value="INNER MEMBRANE PROTEIN YGHQ"/>
    <property type="match status" value="1"/>
</dbReference>
<keyword evidence="2" id="KW-1003">Cell membrane</keyword>
<dbReference type="PANTHER" id="PTHR30250">
    <property type="entry name" value="PST FAMILY PREDICTED COLANIC ACID TRANSPORTER"/>
    <property type="match status" value="1"/>
</dbReference>
<dbReference type="Pfam" id="PF01943">
    <property type="entry name" value="Polysacc_synt"/>
    <property type="match status" value="1"/>
</dbReference>
<feature type="transmembrane region" description="Helical" evidence="6">
    <location>
        <begin position="387"/>
        <end position="405"/>
    </location>
</feature>
<evidence type="ECO:0000256" key="5">
    <source>
        <dbReference type="ARBA" id="ARBA00023136"/>
    </source>
</evidence>
<feature type="transmembrane region" description="Helical" evidence="6">
    <location>
        <begin position="363"/>
        <end position="381"/>
    </location>
</feature>
<keyword evidence="3 6" id="KW-0812">Transmembrane</keyword>
<name>A0ABX7Q3V8_9BACT</name>
<evidence type="ECO:0000313" key="8">
    <source>
        <dbReference type="Proteomes" id="UP000663651"/>
    </source>
</evidence>
<sequence length="475" mass="52503">MGALFSGGKKLTFRAVAEMLGLLVTALGMIYISRVVGPEYIGFSATTSAVIILLGRLADGGLTAYASQLLARDDEPLPTLLTIITPPKFVSSIALVLATVAVVAFAPLNEKLKYFLNATVLMVVLESCTPAWVFVALGRINASSVIRIAQSILYAAAIVIFIRQPDDWRHLPYLTLFNSGVNFVLSVVLLAYFRLNSLDRQLFDGNYLKRLGRFYREGGHFLKADLSGYVYTTSDRLILYYFTNPQTVGIYEAAYKLINPFYSINGVVTPTFFRELAQSFKNGDIGRVMTKYVFIMSIFSIPLGFYLFYFSSFIVHEVYGPPFAASADSLLILGFVITFGFTSGIIAQPFCAWNMQREFGSSVFWGNVMNTILNFTLIPFFGAVGAAIATLAAKVMVTVVSYGYFRRATDYPIAADFGWFFLASLIPLAPVLLLAGITDNGYLLTTVYGALYLAMIYIVYRRVFKERMRGAEASG</sequence>
<feature type="transmembrane region" description="Helical" evidence="6">
    <location>
        <begin position="12"/>
        <end position="34"/>
    </location>
</feature>
<dbReference type="Proteomes" id="UP000663651">
    <property type="component" value="Chromosome"/>
</dbReference>
<keyword evidence="5 6" id="KW-0472">Membrane</keyword>
<evidence type="ECO:0000313" key="7">
    <source>
        <dbReference type="EMBL" id="QSV46136.1"/>
    </source>
</evidence>
<dbReference type="InterPro" id="IPR002797">
    <property type="entry name" value="Polysacc_synth"/>
</dbReference>
<reference evidence="7 8" key="1">
    <citation type="submission" date="2021-03" db="EMBL/GenBank/DDBJ databases">
        <title>Geobacter metallireducens gen. nov. sp. nov., a microorganism capable of coupling the complete oxidation of organic compounds to the reduction of iron and other metals.</title>
        <authorList>
            <person name="Li Y."/>
        </authorList>
    </citation>
    <scope>NUCLEOTIDE SEQUENCE [LARGE SCALE GENOMIC DNA]</scope>
    <source>
        <strain evidence="7 8">Jerry-YX</strain>
    </source>
</reference>
<feature type="transmembrane region" description="Helical" evidence="6">
    <location>
        <begin position="114"/>
        <end position="137"/>
    </location>
</feature>
<evidence type="ECO:0000256" key="1">
    <source>
        <dbReference type="ARBA" id="ARBA00004651"/>
    </source>
</evidence>
<evidence type="ECO:0000256" key="2">
    <source>
        <dbReference type="ARBA" id="ARBA00022475"/>
    </source>
</evidence>
<organism evidence="7 8">
    <name type="scientific">Geobacter benzoatilyticus</name>
    <dbReference type="NCBI Taxonomy" id="2815309"/>
    <lineage>
        <taxon>Bacteria</taxon>
        <taxon>Pseudomonadati</taxon>
        <taxon>Thermodesulfobacteriota</taxon>
        <taxon>Desulfuromonadia</taxon>
        <taxon>Geobacterales</taxon>
        <taxon>Geobacteraceae</taxon>
        <taxon>Geobacter</taxon>
    </lineage>
</organism>
<feature type="transmembrane region" description="Helical" evidence="6">
    <location>
        <begin position="441"/>
        <end position="460"/>
    </location>
</feature>
<dbReference type="EMBL" id="CP071382">
    <property type="protein sequence ID" value="QSV46136.1"/>
    <property type="molecule type" value="Genomic_DNA"/>
</dbReference>
<proteinExistence type="predicted"/>
<feature type="transmembrane region" description="Helical" evidence="6">
    <location>
        <begin position="292"/>
        <end position="310"/>
    </location>
</feature>
<evidence type="ECO:0000256" key="6">
    <source>
        <dbReference type="SAM" id="Phobius"/>
    </source>
</evidence>
<keyword evidence="4 6" id="KW-1133">Transmembrane helix</keyword>
<dbReference type="RefSeq" id="WP_207163924.1">
    <property type="nucleotide sequence ID" value="NZ_CP071382.1"/>
</dbReference>